<feature type="region of interest" description="Disordered" evidence="1">
    <location>
        <begin position="1"/>
        <end position="38"/>
    </location>
</feature>
<name>A0ABD2A5T9_VESSQ</name>
<accession>A0ABD2A5T9</accession>
<evidence type="ECO:0000256" key="1">
    <source>
        <dbReference type="SAM" id="MobiDB-lite"/>
    </source>
</evidence>
<organism evidence="2 3">
    <name type="scientific">Vespula squamosa</name>
    <name type="common">Southern yellow jacket</name>
    <name type="synonym">Wasp</name>
    <dbReference type="NCBI Taxonomy" id="30214"/>
    <lineage>
        <taxon>Eukaryota</taxon>
        <taxon>Metazoa</taxon>
        <taxon>Ecdysozoa</taxon>
        <taxon>Arthropoda</taxon>
        <taxon>Hexapoda</taxon>
        <taxon>Insecta</taxon>
        <taxon>Pterygota</taxon>
        <taxon>Neoptera</taxon>
        <taxon>Endopterygota</taxon>
        <taxon>Hymenoptera</taxon>
        <taxon>Apocrita</taxon>
        <taxon>Aculeata</taxon>
        <taxon>Vespoidea</taxon>
        <taxon>Vespidae</taxon>
        <taxon>Vespinae</taxon>
        <taxon>Vespula</taxon>
    </lineage>
</organism>
<feature type="compositionally biased region" description="Basic residues" evidence="1">
    <location>
        <begin position="9"/>
        <end position="36"/>
    </location>
</feature>
<dbReference type="EMBL" id="JAUDFV010000154">
    <property type="protein sequence ID" value="KAL2715961.1"/>
    <property type="molecule type" value="Genomic_DNA"/>
</dbReference>
<evidence type="ECO:0000313" key="3">
    <source>
        <dbReference type="Proteomes" id="UP001607302"/>
    </source>
</evidence>
<dbReference type="AlphaFoldDB" id="A0ABD2A5T9"/>
<comment type="caution">
    <text evidence="2">The sequence shown here is derived from an EMBL/GenBank/DDBJ whole genome shotgun (WGS) entry which is preliminary data.</text>
</comment>
<protein>
    <submittedName>
        <fullName evidence="2">Uncharacterized protein</fullName>
    </submittedName>
</protein>
<keyword evidence="3" id="KW-1185">Reference proteome</keyword>
<dbReference type="Proteomes" id="UP001607302">
    <property type="component" value="Unassembled WGS sequence"/>
</dbReference>
<evidence type="ECO:0000313" key="2">
    <source>
        <dbReference type="EMBL" id="KAL2715961.1"/>
    </source>
</evidence>
<gene>
    <name evidence="2" type="ORF">V1478_013637</name>
</gene>
<sequence>MYIYSLKENKKKRQKEKKIYKKKKEPGKENKRKKRSAVSWILQKQDNHGERLTARIRACGYYISAVTIQRTTDACRYLDIDVEINPTNFEI</sequence>
<proteinExistence type="predicted"/>
<reference evidence="2 3" key="1">
    <citation type="journal article" date="2024" name="Ann. Entomol. Soc. Am.">
        <title>Genomic analyses of the southern and eastern yellowjacket wasps (Hymenoptera: Vespidae) reveal evolutionary signatures of social life.</title>
        <authorList>
            <person name="Catto M.A."/>
            <person name="Caine P.B."/>
            <person name="Orr S.E."/>
            <person name="Hunt B.G."/>
            <person name="Goodisman M.A.D."/>
        </authorList>
    </citation>
    <scope>NUCLEOTIDE SEQUENCE [LARGE SCALE GENOMIC DNA]</scope>
    <source>
        <strain evidence="2">233</strain>
        <tissue evidence="2">Head and thorax</tissue>
    </source>
</reference>